<dbReference type="PROSITE" id="PS00086">
    <property type="entry name" value="CYTOCHROME_P450"/>
    <property type="match status" value="1"/>
</dbReference>
<dbReference type="InterPro" id="IPR036396">
    <property type="entry name" value="Cyt_P450_sf"/>
</dbReference>
<dbReference type="PRINTS" id="PR00463">
    <property type="entry name" value="EP450I"/>
</dbReference>
<keyword evidence="18 29" id="KW-0472">Membrane</keyword>
<dbReference type="RefSeq" id="XP_035686089.1">
    <property type="nucleotide sequence ID" value="XM_035830196.1"/>
</dbReference>
<evidence type="ECO:0000256" key="6">
    <source>
        <dbReference type="ARBA" id="ARBA00022617"/>
    </source>
</evidence>
<dbReference type="GO" id="GO:0005737">
    <property type="term" value="C:cytoplasm"/>
    <property type="evidence" value="ECO:0000318"/>
    <property type="project" value="GO_Central"/>
</dbReference>
<dbReference type="InterPro" id="IPR017972">
    <property type="entry name" value="Cyt_P450_CS"/>
</dbReference>
<evidence type="ECO:0000256" key="29">
    <source>
        <dbReference type="SAM" id="Phobius"/>
    </source>
</evidence>
<feature type="transmembrane region" description="Helical" evidence="29">
    <location>
        <begin position="12"/>
        <end position="38"/>
    </location>
</feature>
<evidence type="ECO:0000256" key="22">
    <source>
        <dbReference type="ARBA" id="ARBA00052378"/>
    </source>
</evidence>
<evidence type="ECO:0000256" key="2">
    <source>
        <dbReference type="ARBA" id="ARBA00004154"/>
    </source>
</evidence>
<keyword evidence="14 27" id="KW-0408">Iron</keyword>
<comment type="catalytic activity">
    <reaction evidence="22">
        <text>an omega-methyl-long-chain fatty acid + reduced [NADPH--hemoprotein reductase] + O2 = an omega-hydroxy-long-chain fatty acid + oxidized [NADPH--hemoprotein reductase] + H2O + H(+)</text>
        <dbReference type="Rhea" id="RHEA:56748"/>
        <dbReference type="Rhea" id="RHEA-COMP:11964"/>
        <dbReference type="Rhea" id="RHEA-COMP:11965"/>
        <dbReference type="ChEBI" id="CHEBI:15377"/>
        <dbReference type="ChEBI" id="CHEBI:15378"/>
        <dbReference type="ChEBI" id="CHEBI:15379"/>
        <dbReference type="ChEBI" id="CHEBI:57618"/>
        <dbReference type="ChEBI" id="CHEBI:58210"/>
        <dbReference type="ChEBI" id="CHEBI:140991"/>
        <dbReference type="ChEBI" id="CHEBI:140992"/>
        <dbReference type="EC" id="1.14.14.80"/>
    </reaction>
    <physiologicalReaction direction="left-to-right" evidence="22">
        <dbReference type="Rhea" id="RHEA:56749"/>
    </physiologicalReaction>
</comment>
<dbReference type="GO" id="GO:0005743">
    <property type="term" value="C:mitochondrial inner membrane"/>
    <property type="evidence" value="ECO:0007669"/>
    <property type="project" value="UniProtKB-SubCell"/>
</dbReference>
<dbReference type="PRINTS" id="PR00385">
    <property type="entry name" value="P450"/>
</dbReference>
<keyword evidence="30" id="KW-1185">Reference proteome</keyword>
<comment type="subcellular location">
    <subcellularLocation>
        <location evidence="4">Endoplasmic reticulum membrane</location>
        <topology evidence="4">Multi-pass membrane protein</topology>
    </subcellularLocation>
    <subcellularLocation>
        <location evidence="2">Microsome membrane</location>
        <topology evidence="2">Multi-pass membrane protein</topology>
    </subcellularLocation>
    <subcellularLocation>
        <location evidence="3">Mitochondrion inner membrane</location>
        <topology evidence="3">Multi-pass membrane protein</topology>
    </subcellularLocation>
</comment>
<gene>
    <name evidence="31" type="primary">LOC118422569</name>
</gene>
<comment type="catalytic activity">
    <reaction evidence="21">
        <text>N-[(5Z,8Z,11Z,14Z)-eicosatetraenoyl]-serotonin + reduced [NADPH--hemoprotein reductase] + O2 = 2-oxo-N-[(5Z,8Z,11Z,14Z)-eicosatetraenoyl]-serotonin + oxidized [NADPH--hemoprotein reductase] + H2O + H(+)</text>
        <dbReference type="Rhea" id="RHEA:50296"/>
        <dbReference type="Rhea" id="RHEA-COMP:11964"/>
        <dbReference type="Rhea" id="RHEA-COMP:11965"/>
        <dbReference type="ChEBI" id="CHEBI:15377"/>
        <dbReference type="ChEBI" id="CHEBI:15378"/>
        <dbReference type="ChEBI" id="CHEBI:15379"/>
        <dbReference type="ChEBI" id="CHEBI:57618"/>
        <dbReference type="ChEBI" id="CHEBI:58210"/>
        <dbReference type="ChEBI" id="CHEBI:132255"/>
        <dbReference type="ChEBI" id="CHEBI:132256"/>
    </reaction>
    <physiologicalReaction direction="left-to-right" evidence="21">
        <dbReference type="Rhea" id="RHEA:50297"/>
    </physiologicalReaction>
</comment>
<evidence type="ECO:0000256" key="3">
    <source>
        <dbReference type="ARBA" id="ARBA00004448"/>
    </source>
</evidence>
<organism evidence="30 31">
    <name type="scientific">Branchiostoma floridae</name>
    <name type="common">Florida lancelet</name>
    <name type="synonym">Amphioxus</name>
    <dbReference type="NCBI Taxonomy" id="7739"/>
    <lineage>
        <taxon>Eukaryota</taxon>
        <taxon>Metazoa</taxon>
        <taxon>Chordata</taxon>
        <taxon>Cephalochordata</taxon>
        <taxon>Leptocardii</taxon>
        <taxon>Amphioxiformes</taxon>
        <taxon>Branchiostomatidae</taxon>
        <taxon>Branchiostoma</taxon>
    </lineage>
</organism>
<keyword evidence="8 27" id="KW-0479">Metal-binding</keyword>
<evidence type="ECO:0000256" key="24">
    <source>
        <dbReference type="ARBA" id="ARBA00066560"/>
    </source>
</evidence>
<dbReference type="GO" id="GO:0006805">
    <property type="term" value="P:xenobiotic metabolic process"/>
    <property type="evidence" value="ECO:0000318"/>
    <property type="project" value="GO_Central"/>
</dbReference>
<keyword evidence="16" id="KW-0443">Lipid metabolism</keyword>
<keyword evidence="7 29" id="KW-0812">Transmembrane</keyword>
<dbReference type="OrthoDB" id="2789670at2759"/>
<dbReference type="GO" id="GO:0008395">
    <property type="term" value="F:steroid hydroxylase activity"/>
    <property type="evidence" value="ECO:0000318"/>
    <property type="project" value="GO_Central"/>
</dbReference>
<evidence type="ECO:0000256" key="12">
    <source>
        <dbReference type="ARBA" id="ARBA00022989"/>
    </source>
</evidence>
<evidence type="ECO:0000256" key="1">
    <source>
        <dbReference type="ARBA" id="ARBA00001971"/>
    </source>
</evidence>
<comment type="cofactor">
    <cofactor evidence="1 27">
        <name>heme</name>
        <dbReference type="ChEBI" id="CHEBI:30413"/>
    </cofactor>
</comment>
<dbReference type="FunFam" id="1.10.630.10:FF:000017">
    <property type="entry name" value="cytochrome P450 2U1 isoform X1"/>
    <property type="match status" value="1"/>
</dbReference>
<dbReference type="Pfam" id="PF00067">
    <property type="entry name" value="p450"/>
    <property type="match status" value="1"/>
</dbReference>
<evidence type="ECO:0000256" key="11">
    <source>
        <dbReference type="ARBA" id="ARBA00022848"/>
    </source>
</evidence>
<evidence type="ECO:0000256" key="7">
    <source>
        <dbReference type="ARBA" id="ARBA00022692"/>
    </source>
</evidence>
<evidence type="ECO:0000313" key="31">
    <source>
        <dbReference type="RefSeq" id="XP_035686089.1"/>
    </source>
</evidence>
<dbReference type="EC" id="1.14.14.80" evidence="24"/>
<evidence type="ECO:0000256" key="17">
    <source>
        <dbReference type="ARBA" id="ARBA00023128"/>
    </source>
</evidence>
<dbReference type="PANTHER" id="PTHR24300:SF397">
    <property type="entry name" value="CYTOCHROME P450 2U1"/>
    <property type="match status" value="1"/>
</dbReference>
<dbReference type="Proteomes" id="UP000001554">
    <property type="component" value="Chromosome 9"/>
</dbReference>
<evidence type="ECO:0000256" key="20">
    <source>
        <dbReference type="ARBA" id="ARBA00051320"/>
    </source>
</evidence>
<evidence type="ECO:0000256" key="18">
    <source>
        <dbReference type="ARBA" id="ARBA00023136"/>
    </source>
</evidence>
<comment type="similarity">
    <text evidence="5 28">Belongs to the cytochrome P450 family.</text>
</comment>
<dbReference type="AlphaFoldDB" id="A0A9J7N123"/>
<keyword evidence="9" id="KW-0999">Mitochondrion inner membrane</keyword>
<sequence length="507" mass="57179">MLDVSTAMSFWSYIYPAIGSLQVILLAVLCVIATLVLCGRPRNMPPGPRGLPIVGNAIGLLKGALPLVYTDWSKKYGDVFTVYFGPRRTVVLNGYAAIHEALVKNAENFSSRPPSRAMMTPDGNTLGIAAEPYGPKLKEHRKFAMMSLRDFGVGKRSLEGKILEEARGLGDEICKTESRAFCISQMMQNAVSNVICSIVFGRRYQYDDMAFKDLLNAINGVFSRSFAVIFAQVFRPMRILPGVRKPFQELKRNEAKLINHIKDRIKEHEDTFDPKDIRDFIDAFLLESKKRQGDENSTFTEQEHAAIVYQLFLAGTDTTAITLRWALLYMILHPDIQEKVQQEIDSVLGQNQEPSMAHRSQMPFTEATLAEVSRLASVTPMTIPHGTSNDTAFRGYNIPKNTSVTVNIWSVHHDPNLWPEPDKFDPTRFLNDEGKYVKRNEVLAFSIGRRVCLGEQLARMELFLFFTSLLQRFTFKLPEGAPKPSEKGIHAALHHPVPFKLIAEPRD</sequence>
<comment type="catalytic activity">
    <reaction evidence="19">
        <text>(5Z,8Z,11Z,14Z)-eicosatetraenoate + reduced [NADPH--hemoprotein reductase] + O2 = 19-hydroxy-(5Z,8Z,11Z,14Z)-eicosatetraenoate + oxidized [NADPH--hemoprotein reductase] + H2O + H(+)</text>
        <dbReference type="Rhea" id="RHEA:39759"/>
        <dbReference type="Rhea" id="RHEA-COMP:11964"/>
        <dbReference type="Rhea" id="RHEA-COMP:11965"/>
        <dbReference type="ChEBI" id="CHEBI:15377"/>
        <dbReference type="ChEBI" id="CHEBI:15378"/>
        <dbReference type="ChEBI" id="CHEBI:15379"/>
        <dbReference type="ChEBI" id="CHEBI:32395"/>
        <dbReference type="ChEBI" id="CHEBI:57618"/>
        <dbReference type="ChEBI" id="CHEBI:58210"/>
        <dbReference type="ChEBI" id="CHEBI:76627"/>
    </reaction>
    <physiologicalReaction direction="left-to-right" evidence="19">
        <dbReference type="Rhea" id="RHEA:39760"/>
    </physiologicalReaction>
</comment>
<accession>A0A9J7N123</accession>
<evidence type="ECO:0000256" key="5">
    <source>
        <dbReference type="ARBA" id="ARBA00010617"/>
    </source>
</evidence>
<dbReference type="SUPFAM" id="SSF48264">
    <property type="entry name" value="Cytochrome P450"/>
    <property type="match status" value="1"/>
</dbReference>
<dbReference type="OMA" id="CTHGHVF"/>
<dbReference type="GO" id="GO:0005506">
    <property type="term" value="F:iron ion binding"/>
    <property type="evidence" value="ECO:0007669"/>
    <property type="project" value="InterPro"/>
</dbReference>
<evidence type="ECO:0000256" key="27">
    <source>
        <dbReference type="PIRSR" id="PIRSR602401-1"/>
    </source>
</evidence>
<dbReference type="GO" id="GO:0008202">
    <property type="term" value="P:steroid metabolic process"/>
    <property type="evidence" value="ECO:0000318"/>
    <property type="project" value="GO_Central"/>
</dbReference>
<reference evidence="30" key="1">
    <citation type="journal article" date="2020" name="Nat. Ecol. Evol.">
        <title>Deeply conserved synteny resolves early events in vertebrate evolution.</title>
        <authorList>
            <person name="Simakov O."/>
            <person name="Marletaz F."/>
            <person name="Yue J.X."/>
            <person name="O'Connell B."/>
            <person name="Jenkins J."/>
            <person name="Brandt A."/>
            <person name="Calef R."/>
            <person name="Tung C.H."/>
            <person name="Huang T.K."/>
            <person name="Schmutz J."/>
            <person name="Satoh N."/>
            <person name="Yu J.K."/>
            <person name="Putnam N.H."/>
            <person name="Green R.E."/>
            <person name="Rokhsar D.S."/>
        </authorList>
    </citation>
    <scope>NUCLEOTIDE SEQUENCE [LARGE SCALE GENOMIC DNA]</scope>
    <source>
        <strain evidence="30">S238N-H82</strain>
    </source>
</reference>
<dbReference type="GeneID" id="118422569"/>
<dbReference type="GO" id="GO:0102033">
    <property type="term" value="F:long-chain fatty acid omega-hydroxylase activity"/>
    <property type="evidence" value="ECO:0007669"/>
    <property type="project" value="UniProtKB-EC"/>
</dbReference>
<evidence type="ECO:0000256" key="28">
    <source>
        <dbReference type="RuleBase" id="RU000461"/>
    </source>
</evidence>
<dbReference type="InterPro" id="IPR050182">
    <property type="entry name" value="Cytochrome_P450_fam2"/>
</dbReference>
<feature type="binding site" description="axial binding residue" evidence="27">
    <location>
        <position position="452"/>
    </location>
    <ligand>
        <name>heme</name>
        <dbReference type="ChEBI" id="CHEBI:30413"/>
    </ligand>
    <ligandPart>
        <name>Fe</name>
        <dbReference type="ChEBI" id="CHEBI:18248"/>
    </ligandPart>
</feature>
<dbReference type="KEGG" id="bfo:118422569"/>
<evidence type="ECO:0000313" key="30">
    <source>
        <dbReference type="Proteomes" id="UP000001554"/>
    </source>
</evidence>
<dbReference type="GO" id="GO:0020037">
    <property type="term" value="F:heme binding"/>
    <property type="evidence" value="ECO:0000318"/>
    <property type="project" value="GO_Central"/>
</dbReference>
<evidence type="ECO:0000256" key="15">
    <source>
        <dbReference type="ARBA" id="ARBA00023033"/>
    </source>
</evidence>
<evidence type="ECO:0000256" key="21">
    <source>
        <dbReference type="ARBA" id="ARBA00052159"/>
    </source>
</evidence>
<evidence type="ECO:0000256" key="25">
    <source>
        <dbReference type="ARBA" id="ARBA00067282"/>
    </source>
</evidence>
<keyword evidence="13 28" id="KW-0560">Oxidoreductase</keyword>
<keyword evidence="12 29" id="KW-1133">Transmembrane helix</keyword>
<keyword evidence="15 28" id="KW-0503">Monooxygenase</keyword>
<dbReference type="Gene3D" id="1.10.630.10">
    <property type="entry name" value="Cytochrome P450"/>
    <property type="match status" value="1"/>
</dbReference>
<evidence type="ECO:0000256" key="16">
    <source>
        <dbReference type="ARBA" id="ARBA00023098"/>
    </source>
</evidence>
<dbReference type="GO" id="GO:0006082">
    <property type="term" value="P:organic acid metabolic process"/>
    <property type="evidence" value="ECO:0000318"/>
    <property type="project" value="GO_Central"/>
</dbReference>
<evidence type="ECO:0000256" key="4">
    <source>
        <dbReference type="ARBA" id="ARBA00004477"/>
    </source>
</evidence>
<protein>
    <recommendedName>
        <fullName evidence="25">Cytochrome P450 2U1</fullName>
        <ecNumber evidence="24">1.14.14.80</ecNumber>
    </recommendedName>
    <alternativeName>
        <fullName evidence="26">Long-chain fatty acid omega-monooxygenase</fullName>
    </alternativeName>
</protein>
<evidence type="ECO:0000256" key="10">
    <source>
        <dbReference type="ARBA" id="ARBA00022824"/>
    </source>
</evidence>
<evidence type="ECO:0000256" key="26">
    <source>
        <dbReference type="ARBA" id="ARBA00079181"/>
    </source>
</evidence>
<dbReference type="PANTHER" id="PTHR24300">
    <property type="entry name" value="CYTOCHROME P450 508A4-RELATED"/>
    <property type="match status" value="1"/>
</dbReference>
<name>A0A9J7N123_BRAFL</name>
<dbReference type="InterPro" id="IPR001128">
    <property type="entry name" value="Cyt_P450"/>
</dbReference>
<comment type="function">
    <text evidence="23">A cytochrome P450 monooxygenase involved in the metabolism of arachidonic acid and its conjugates. Mechanistically, uses molecular oxygen inserting one oxygen atom into a substrate, and reducing the second into a water molecule, with two electrons provided by NADPH via cytochrome P450 reductase (CPR; NADPH-ferrihemoprotein reductase). Acts as an omega and omega-1 hydroxylase for arachidonic acid and possibly for other long chain fatty acids. May modulate the arachidonic acid signaling pathway and play a role in other fatty acid signaling processes. May down-regulate the biological activities of N-arachidonoyl-serotonin, an endocannabinoid that has anti-nociceptive effects through inhibition of fatty acid amide hydrolase FAAH, TRPV1 receptor and T-type calcium channels. Catalyzes C-2 oxidation of the indole ring of N-arachidonoyl-serotonin forming a less active product 2-oxo-N-arachidonoyl-serotonin.</text>
</comment>
<evidence type="ECO:0000256" key="23">
    <source>
        <dbReference type="ARBA" id="ARBA00058812"/>
    </source>
</evidence>
<evidence type="ECO:0000256" key="14">
    <source>
        <dbReference type="ARBA" id="ARBA00023004"/>
    </source>
</evidence>
<proteinExistence type="inferred from homology"/>
<dbReference type="InterPro" id="IPR002401">
    <property type="entry name" value="Cyt_P450_E_grp-I"/>
</dbReference>
<reference evidence="31" key="2">
    <citation type="submission" date="2025-08" db="UniProtKB">
        <authorList>
            <consortium name="RefSeq"/>
        </authorList>
    </citation>
    <scope>IDENTIFICATION</scope>
    <source>
        <strain evidence="31">S238N-H82</strain>
        <tissue evidence="31">Testes</tissue>
    </source>
</reference>
<evidence type="ECO:0000256" key="13">
    <source>
        <dbReference type="ARBA" id="ARBA00023002"/>
    </source>
</evidence>
<keyword evidence="17" id="KW-0496">Mitochondrion</keyword>
<keyword evidence="6 27" id="KW-0349">Heme</keyword>
<dbReference type="GO" id="GO:0016712">
    <property type="term" value="F:oxidoreductase activity, acting on paired donors, with incorporation or reduction of molecular oxygen, reduced flavin or flavoprotein as one donor, and incorporation of one atom of oxygen"/>
    <property type="evidence" value="ECO:0000318"/>
    <property type="project" value="GO_Central"/>
</dbReference>
<keyword evidence="11" id="KW-0492">Microsome</keyword>
<dbReference type="GO" id="GO:0005789">
    <property type="term" value="C:endoplasmic reticulum membrane"/>
    <property type="evidence" value="ECO:0007669"/>
    <property type="project" value="UniProtKB-SubCell"/>
</dbReference>
<keyword evidence="10" id="KW-0256">Endoplasmic reticulum</keyword>
<evidence type="ECO:0000256" key="8">
    <source>
        <dbReference type="ARBA" id="ARBA00022723"/>
    </source>
</evidence>
<evidence type="ECO:0000256" key="19">
    <source>
        <dbReference type="ARBA" id="ARBA00049206"/>
    </source>
</evidence>
<evidence type="ECO:0000256" key="9">
    <source>
        <dbReference type="ARBA" id="ARBA00022792"/>
    </source>
</evidence>
<comment type="catalytic activity">
    <reaction evidence="20">
        <text>(5Z,8Z,11Z,14Z)-eicosatetraenoate + reduced [NADPH--hemoprotein reductase] + O2 = 20-hydroxy-(5Z,8Z,11Z,14Z)-eicosatetraenoate + oxidized [NADPH--hemoprotein reductase] + H2O + H(+)</text>
        <dbReference type="Rhea" id="RHEA:39755"/>
        <dbReference type="Rhea" id="RHEA-COMP:11964"/>
        <dbReference type="Rhea" id="RHEA-COMP:11965"/>
        <dbReference type="ChEBI" id="CHEBI:15377"/>
        <dbReference type="ChEBI" id="CHEBI:15378"/>
        <dbReference type="ChEBI" id="CHEBI:15379"/>
        <dbReference type="ChEBI" id="CHEBI:32395"/>
        <dbReference type="ChEBI" id="CHEBI:57618"/>
        <dbReference type="ChEBI" id="CHEBI:58210"/>
        <dbReference type="ChEBI" id="CHEBI:76624"/>
    </reaction>
    <physiologicalReaction direction="left-to-right" evidence="20">
        <dbReference type="Rhea" id="RHEA:39756"/>
    </physiologicalReaction>
</comment>